<keyword evidence="2" id="KW-1185">Reference proteome</keyword>
<dbReference type="AlphaFoldDB" id="A0AAV7MS86"/>
<accession>A0AAV7MS86</accession>
<dbReference type="Proteomes" id="UP001066276">
    <property type="component" value="Chromosome 9"/>
</dbReference>
<organism evidence="1 2">
    <name type="scientific">Pleurodeles waltl</name>
    <name type="common">Iberian ribbed newt</name>
    <dbReference type="NCBI Taxonomy" id="8319"/>
    <lineage>
        <taxon>Eukaryota</taxon>
        <taxon>Metazoa</taxon>
        <taxon>Chordata</taxon>
        <taxon>Craniata</taxon>
        <taxon>Vertebrata</taxon>
        <taxon>Euteleostomi</taxon>
        <taxon>Amphibia</taxon>
        <taxon>Batrachia</taxon>
        <taxon>Caudata</taxon>
        <taxon>Salamandroidea</taxon>
        <taxon>Salamandridae</taxon>
        <taxon>Pleurodelinae</taxon>
        <taxon>Pleurodeles</taxon>
    </lineage>
</organism>
<comment type="caution">
    <text evidence="1">The sequence shown here is derived from an EMBL/GenBank/DDBJ whole genome shotgun (WGS) entry which is preliminary data.</text>
</comment>
<proteinExistence type="predicted"/>
<sequence length="100" mass="11196">MAVGRSTLQELIFVEARVHETWQLSCCLGTNSLKEELQRPLGRCLRSLHCHSGLVVAWVGPVPAVRNAERAAPDGVASLRRHRKRTECRAVSIEEYIVYG</sequence>
<evidence type="ECO:0000313" key="2">
    <source>
        <dbReference type="Proteomes" id="UP001066276"/>
    </source>
</evidence>
<name>A0AAV7MS86_PLEWA</name>
<dbReference type="EMBL" id="JANPWB010000013">
    <property type="protein sequence ID" value="KAJ1106553.1"/>
    <property type="molecule type" value="Genomic_DNA"/>
</dbReference>
<reference evidence="1" key="1">
    <citation type="journal article" date="2022" name="bioRxiv">
        <title>Sequencing and chromosome-scale assembly of the giantPleurodeles waltlgenome.</title>
        <authorList>
            <person name="Brown T."/>
            <person name="Elewa A."/>
            <person name="Iarovenko S."/>
            <person name="Subramanian E."/>
            <person name="Araus A.J."/>
            <person name="Petzold A."/>
            <person name="Susuki M."/>
            <person name="Suzuki K.-i.T."/>
            <person name="Hayashi T."/>
            <person name="Toyoda A."/>
            <person name="Oliveira C."/>
            <person name="Osipova E."/>
            <person name="Leigh N.D."/>
            <person name="Simon A."/>
            <person name="Yun M.H."/>
        </authorList>
    </citation>
    <scope>NUCLEOTIDE SEQUENCE</scope>
    <source>
        <strain evidence="1">20211129_DDA</strain>
        <tissue evidence="1">Liver</tissue>
    </source>
</reference>
<gene>
    <name evidence="1" type="ORF">NDU88_003954</name>
</gene>
<evidence type="ECO:0000313" key="1">
    <source>
        <dbReference type="EMBL" id="KAJ1106553.1"/>
    </source>
</evidence>
<protein>
    <submittedName>
        <fullName evidence="1">Uncharacterized protein</fullName>
    </submittedName>
</protein>